<protein>
    <submittedName>
        <fullName evidence="2">Uncharacterized protein</fullName>
    </submittedName>
</protein>
<proteinExistence type="predicted"/>
<dbReference type="EMBL" id="JAAOAM010000096">
    <property type="protein sequence ID" value="KAF5548681.1"/>
    <property type="molecule type" value="Genomic_DNA"/>
</dbReference>
<dbReference type="Proteomes" id="UP000522262">
    <property type="component" value="Unassembled WGS sequence"/>
</dbReference>
<sequence>MKFSTIFLTLASVATAMAVALPEPEVEIPGKLVSRDEFELAIRQAGDSSIYGSGPSASFRSPKLERDMGSLLSLLPSVDGEDVTVTVLLVAAVVAVVEPVSLMVEVSCADSVVFDAPSWEIGAKVSARASLGHSM</sequence>
<keyword evidence="1" id="KW-0732">Signal</keyword>
<evidence type="ECO:0000313" key="2">
    <source>
        <dbReference type="EMBL" id="KAF5548681.1"/>
    </source>
</evidence>
<evidence type="ECO:0000313" key="3">
    <source>
        <dbReference type="Proteomes" id="UP000522262"/>
    </source>
</evidence>
<accession>A0A8H5J5N5</accession>
<gene>
    <name evidence="2" type="ORF">FMEXI_4684</name>
</gene>
<keyword evidence="3" id="KW-1185">Reference proteome</keyword>
<evidence type="ECO:0000256" key="1">
    <source>
        <dbReference type="SAM" id="SignalP"/>
    </source>
</evidence>
<dbReference type="AlphaFoldDB" id="A0A8H5J5N5"/>
<name>A0A8H5J5N5_9HYPO</name>
<feature type="signal peptide" evidence="1">
    <location>
        <begin position="1"/>
        <end position="18"/>
    </location>
</feature>
<feature type="chain" id="PRO_5034836038" evidence="1">
    <location>
        <begin position="19"/>
        <end position="135"/>
    </location>
</feature>
<comment type="caution">
    <text evidence="2">The sequence shown here is derived from an EMBL/GenBank/DDBJ whole genome shotgun (WGS) entry which is preliminary data.</text>
</comment>
<reference evidence="2 3" key="1">
    <citation type="submission" date="2020-05" db="EMBL/GenBank/DDBJ databases">
        <title>Identification and distribution of gene clusters putatively required for synthesis of sphingolipid metabolism inhibitors in phylogenetically diverse species of the filamentous fungus Fusarium.</title>
        <authorList>
            <person name="Kim H.-S."/>
            <person name="Busman M."/>
            <person name="Brown D.W."/>
            <person name="Divon H."/>
            <person name="Uhlig S."/>
            <person name="Proctor R.H."/>
        </authorList>
    </citation>
    <scope>NUCLEOTIDE SEQUENCE [LARGE SCALE GENOMIC DNA]</scope>
    <source>
        <strain evidence="2 3">NRRL 53147</strain>
    </source>
</reference>
<organism evidence="2 3">
    <name type="scientific">Fusarium mexicanum</name>
    <dbReference type="NCBI Taxonomy" id="751941"/>
    <lineage>
        <taxon>Eukaryota</taxon>
        <taxon>Fungi</taxon>
        <taxon>Dikarya</taxon>
        <taxon>Ascomycota</taxon>
        <taxon>Pezizomycotina</taxon>
        <taxon>Sordariomycetes</taxon>
        <taxon>Hypocreomycetidae</taxon>
        <taxon>Hypocreales</taxon>
        <taxon>Nectriaceae</taxon>
        <taxon>Fusarium</taxon>
        <taxon>Fusarium fujikuroi species complex</taxon>
    </lineage>
</organism>